<comment type="caution">
    <text evidence="1">The sequence shown here is derived from an EMBL/GenBank/DDBJ whole genome shotgun (WGS) entry which is preliminary data.</text>
</comment>
<dbReference type="EMBL" id="LZLS01000065">
    <property type="protein sequence ID" value="OBK28887.1"/>
    <property type="molecule type" value="Genomic_DNA"/>
</dbReference>
<organism evidence="1 2">
    <name type="scientific">Mycobacterium asiaticum</name>
    <dbReference type="NCBI Taxonomy" id="1790"/>
    <lineage>
        <taxon>Bacteria</taxon>
        <taxon>Bacillati</taxon>
        <taxon>Actinomycetota</taxon>
        <taxon>Actinomycetes</taxon>
        <taxon>Mycobacteriales</taxon>
        <taxon>Mycobacteriaceae</taxon>
        <taxon>Mycobacterium</taxon>
    </lineage>
</organism>
<dbReference type="RefSeq" id="WP_065143389.1">
    <property type="nucleotide sequence ID" value="NZ_LZLS01000065.1"/>
</dbReference>
<evidence type="ECO:0000313" key="1">
    <source>
        <dbReference type="EMBL" id="OBK28887.1"/>
    </source>
</evidence>
<name>A0A1A3P8H4_MYCAS</name>
<evidence type="ECO:0000313" key="2">
    <source>
        <dbReference type="Proteomes" id="UP000093928"/>
    </source>
</evidence>
<proteinExistence type="predicted"/>
<dbReference type="OrthoDB" id="9849837at2"/>
<dbReference type="AlphaFoldDB" id="A0A1A3P8H4"/>
<gene>
    <name evidence="1" type="ORF">A5634_19825</name>
</gene>
<protein>
    <submittedName>
        <fullName evidence="1">Uncharacterized protein</fullName>
    </submittedName>
</protein>
<accession>A0A1A3P8H4</accession>
<sequence length="199" mass="21249">MTCNLDSTIRGLDAAITEYGSATVSAAEVVSDLLGVSAFGGGQLATTLVELRQQVSGHQSMTNRRAAALVAAPRDPAALFDNPQAAAARVLLRSALRLVHDVGFTLLDEVAVGERAFAAVRSYGELSPLADQLARADHITAFDAARTLGRPVGNHRDFVVRCTVIGLGEALNAEEEPDLPLSVSVETWLSRARFRQQRR</sequence>
<reference evidence="1 2" key="1">
    <citation type="submission" date="2016-06" db="EMBL/GenBank/DDBJ databases">
        <authorList>
            <person name="Kjaerup R.B."/>
            <person name="Dalgaard T.S."/>
            <person name="Juul-Madsen H.R."/>
        </authorList>
    </citation>
    <scope>NUCLEOTIDE SEQUENCE [LARGE SCALE GENOMIC DNA]</scope>
    <source>
        <strain evidence="1 2">1165133.8</strain>
    </source>
</reference>
<dbReference type="Proteomes" id="UP000093928">
    <property type="component" value="Unassembled WGS sequence"/>
</dbReference>